<evidence type="ECO:0000313" key="1">
    <source>
        <dbReference type="EnsemblPlants" id="TuG1812G0700005313.01.T01"/>
    </source>
</evidence>
<dbReference type="InterPro" id="IPR055290">
    <property type="entry name" value="At3g26010-like"/>
</dbReference>
<sequence>GCLHYAGFDTDGNDDDDVVQLLVYVLKDYDSKEWILKHSVETSHVFGGRYIEDLDEEFNWIAIHPECNLIFFTVGQDITFVCCDMDRRQVKVICNLEKGKLPYFPYVPLYEELQSLHK</sequence>
<reference evidence="2" key="1">
    <citation type="journal article" date="2013" name="Nature">
        <title>Draft genome of the wheat A-genome progenitor Triticum urartu.</title>
        <authorList>
            <person name="Ling H.Q."/>
            <person name="Zhao S."/>
            <person name="Liu D."/>
            <person name="Wang J."/>
            <person name="Sun H."/>
            <person name="Zhang C."/>
            <person name="Fan H."/>
            <person name="Li D."/>
            <person name="Dong L."/>
            <person name="Tao Y."/>
            <person name="Gao C."/>
            <person name="Wu H."/>
            <person name="Li Y."/>
            <person name="Cui Y."/>
            <person name="Guo X."/>
            <person name="Zheng S."/>
            <person name="Wang B."/>
            <person name="Yu K."/>
            <person name="Liang Q."/>
            <person name="Yang W."/>
            <person name="Lou X."/>
            <person name="Chen J."/>
            <person name="Feng M."/>
            <person name="Jian J."/>
            <person name="Zhang X."/>
            <person name="Luo G."/>
            <person name="Jiang Y."/>
            <person name="Liu J."/>
            <person name="Wang Z."/>
            <person name="Sha Y."/>
            <person name="Zhang B."/>
            <person name="Wu H."/>
            <person name="Tang D."/>
            <person name="Shen Q."/>
            <person name="Xue P."/>
            <person name="Zou S."/>
            <person name="Wang X."/>
            <person name="Liu X."/>
            <person name="Wang F."/>
            <person name="Yang Y."/>
            <person name="An X."/>
            <person name="Dong Z."/>
            <person name="Zhang K."/>
            <person name="Zhang X."/>
            <person name="Luo M.C."/>
            <person name="Dvorak J."/>
            <person name="Tong Y."/>
            <person name="Wang J."/>
            <person name="Yang H."/>
            <person name="Li Z."/>
            <person name="Wang D."/>
            <person name="Zhang A."/>
            <person name="Wang J."/>
        </authorList>
    </citation>
    <scope>NUCLEOTIDE SEQUENCE</scope>
    <source>
        <strain evidence="2">cv. G1812</strain>
    </source>
</reference>
<accession>A0A8R7VBA2</accession>
<dbReference type="PANTHER" id="PTHR35546">
    <property type="entry name" value="F-BOX PROTEIN INTERACTION DOMAIN PROTEIN-RELATED"/>
    <property type="match status" value="1"/>
</dbReference>
<name>A0A8R7VBA2_TRIUA</name>
<evidence type="ECO:0000313" key="2">
    <source>
        <dbReference type="Proteomes" id="UP000015106"/>
    </source>
</evidence>
<dbReference type="AlphaFoldDB" id="A0A8R7VBA2"/>
<reference evidence="1" key="3">
    <citation type="submission" date="2022-06" db="UniProtKB">
        <authorList>
            <consortium name="EnsemblPlants"/>
        </authorList>
    </citation>
    <scope>IDENTIFICATION</scope>
</reference>
<dbReference type="PANTHER" id="PTHR35546:SF129">
    <property type="entry name" value="F-BOX DOMAIN-CONTAINING PROTEIN"/>
    <property type="match status" value="1"/>
</dbReference>
<proteinExistence type="predicted"/>
<evidence type="ECO:0008006" key="3">
    <source>
        <dbReference type="Google" id="ProtNLM"/>
    </source>
</evidence>
<dbReference type="EnsemblPlants" id="TuG1812G0700005313.01.T01">
    <property type="protein sequence ID" value="TuG1812G0700005313.01.T01"/>
    <property type="gene ID" value="TuG1812G0700005313.01"/>
</dbReference>
<keyword evidence="2" id="KW-1185">Reference proteome</keyword>
<dbReference type="Proteomes" id="UP000015106">
    <property type="component" value="Chromosome 7"/>
</dbReference>
<organism evidence="1 2">
    <name type="scientific">Triticum urartu</name>
    <name type="common">Red wild einkorn</name>
    <name type="synonym">Crithodium urartu</name>
    <dbReference type="NCBI Taxonomy" id="4572"/>
    <lineage>
        <taxon>Eukaryota</taxon>
        <taxon>Viridiplantae</taxon>
        <taxon>Streptophyta</taxon>
        <taxon>Embryophyta</taxon>
        <taxon>Tracheophyta</taxon>
        <taxon>Spermatophyta</taxon>
        <taxon>Magnoliopsida</taxon>
        <taxon>Liliopsida</taxon>
        <taxon>Poales</taxon>
        <taxon>Poaceae</taxon>
        <taxon>BOP clade</taxon>
        <taxon>Pooideae</taxon>
        <taxon>Triticodae</taxon>
        <taxon>Triticeae</taxon>
        <taxon>Triticinae</taxon>
        <taxon>Triticum</taxon>
    </lineage>
</organism>
<reference evidence="1" key="2">
    <citation type="submission" date="2018-03" db="EMBL/GenBank/DDBJ databases">
        <title>The Triticum urartu genome reveals the dynamic nature of wheat genome evolution.</title>
        <authorList>
            <person name="Ling H."/>
            <person name="Ma B."/>
            <person name="Shi X."/>
            <person name="Liu H."/>
            <person name="Dong L."/>
            <person name="Sun H."/>
            <person name="Cao Y."/>
            <person name="Gao Q."/>
            <person name="Zheng S."/>
            <person name="Li Y."/>
            <person name="Yu Y."/>
            <person name="Du H."/>
            <person name="Qi M."/>
            <person name="Li Y."/>
            <person name="Yu H."/>
            <person name="Cui Y."/>
            <person name="Wang N."/>
            <person name="Chen C."/>
            <person name="Wu H."/>
            <person name="Zhao Y."/>
            <person name="Zhang J."/>
            <person name="Li Y."/>
            <person name="Zhou W."/>
            <person name="Zhang B."/>
            <person name="Hu W."/>
            <person name="Eijk M."/>
            <person name="Tang J."/>
            <person name="Witsenboer H."/>
            <person name="Zhao S."/>
            <person name="Li Z."/>
            <person name="Zhang A."/>
            <person name="Wang D."/>
            <person name="Liang C."/>
        </authorList>
    </citation>
    <scope>NUCLEOTIDE SEQUENCE [LARGE SCALE GENOMIC DNA]</scope>
    <source>
        <strain evidence="1">cv. G1812</strain>
    </source>
</reference>
<protein>
    <recommendedName>
        <fullName evidence="3">F-box associated domain-containing protein</fullName>
    </recommendedName>
</protein>
<dbReference type="Gramene" id="TuG1812G0700005313.01.T01">
    <property type="protein sequence ID" value="TuG1812G0700005313.01.T01"/>
    <property type="gene ID" value="TuG1812G0700005313.01"/>
</dbReference>